<dbReference type="OrthoDB" id="6381203at2"/>
<evidence type="ECO:0000256" key="4">
    <source>
        <dbReference type="ARBA" id="ARBA00022750"/>
    </source>
</evidence>
<dbReference type="KEGG" id="smai:EXU30_04660"/>
<evidence type="ECO:0000313" key="10">
    <source>
        <dbReference type="Proteomes" id="UP000291106"/>
    </source>
</evidence>
<proteinExistence type="inferred from homology"/>
<dbReference type="EMBL" id="CP036200">
    <property type="protein sequence ID" value="QBF82073.1"/>
    <property type="molecule type" value="Genomic_DNA"/>
</dbReference>
<comment type="similarity">
    <text evidence="1">Belongs to the peptidase A1 family.</text>
</comment>
<name>A0A411PEW0_9GAMM</name>
<dbReference type="InterPro" id="IPR001969">
    <property type="entry name" value="Aspartic_peptidase_AS"/>
</dbReference>
<keyword evidence="3" id="KW-0732">Signal</keyword>
<keyword evidence="7" id="KW-0175">Coiled coil</keyword>
<gene>
    <name evidence="9" type="ORF">EXU30_04660</name>
</gene>
<dbReference type="GO" id="GO:0006508">
    <property type="term" value="P:proteolysis"/>
    <property type="evidence" value="ECO:0007669"/>
    <property type="project" value="UniProtKB-KW"/>
</dbReference>
<dbReference type="CDD" id="cd05471">
    <property type="entry name" value="pepsin_like"/>
    <property type="match status" value="1"/>
</dbReference>
<evidence type="ECO:0000256" key="2">
    <source>
        <dbReference type="ARBA" id="ARBA00022670"/>
    </source>
</evidence>
<dbReference type="AlphaFoldDB" id="A0A411PEW0"/>
<dbReference type="PANTHER" id="PTHR47965:SF12">
    <property type="entry name" value="ASPARTIC PROTEINASE 3-RELATED"/>
    <property type="match status" value="1"/>
</dbReference>
<evidence type="ECO:0000313" key="9">
    <source>
        <dbReference type="EMBL" id="QBF82073.1"/>
    </source>
</evidence>
<keyword evidence="6" id="KW-0865">Zymogen</keyword>
<dbReference type="InterPro" id="IPR001461">
    <property type="entry name" value="Aspartic_peptidase_A1"/>
</dbReference>
<reference evidence="9 10" key="1">
    <citation type="submission" date="2019-02" db="EMBL/GenBank/DDBJ databases">
        <title>Shewanella sp. D4-2 isolated from Dokdo Island.</title>
        <authorList>
            <person name="Baek K."/>
        </authorList>
    </citation>
    <scope>NUCLEOTIDE SEQUENCE [LARGE SCALE GENOMIC DNA]</scope>
    <source>
        <strain evidence="9 10">D4-2</strain>
    </source>
</reference>
<accession>A0A411PEW0</accession>
<keyword evidence="2" id="KW-0645">Protease</keyword>
<dbReference type="Pfam" id="PF00026">
    <property type="entry name" value="Asp"/>
    <property type="match status" value="1"/>
</dbReference>
<evidence type="ECO:0000256" key="3">
    <source>
        <dbReference type="ARBA" id="ARBA00022729"/>
    </source>
</evidence>
<evidence type="ECO:0000256" key="5">
    <source>
        <dbReference type="ARBA" id="ARBA00022801"/>
    </source>
</evidence>
<dbReference type="InterPro" id="IPR021109">
    <property type="entry name" value="Peptidase_aspartic_dom_sf"/>
</dbReference>
<keyword evidence="10" id="KW-1185">Reference proteome</keyword>
<dbReference type="InterPro" id="IPR033121">
    <property type="entry name" value="PEPTIDASE_A1"/>
</dbReference>
<keyword evidence="5" id="KW-0378">Hydrolase</keyword>
<dbReference type="PROSITE" id="PS00141">
    <property type="entry name" value="ASP_PROTEASE"/>
    <property type="match status" value="1"/>
</dbReference>
<dbReference type="PRINTS" id="PR00792">
    <property type="entry name" value="PEPSIN"/>
</dbReference>
<evidence type="ECO:0000259" key="8">
    <source>
        <dbReference type="PROSITE" id="PS51767"/>
    </source>
</evidence>
<dbReference type="Gene3D" id="2.40.70.10">
    <property type="entry name" value="Acid Proteases"/>
    <property type="match status" value="2"/>
</dbReference>
<dbReference type="GO" id="GO:0004190">
    <property type="term" value="F:aspartic-type endopeptidase activity"/>
    <property type="evidence" value="ECO:0007669"/>
    <property type="project" value="UniProtKB-KW"/>
</dbReference>
<evidence type="ECO:0000256" key="1">
    <source>
        <dbReference type="ARBA" id="ARBA00007447"/>
    </source>
</evidence>
<protein>
    <submittedName>
        <fullName evidence="9">A1 family peptidase</fullName>
    </submittedName>
</protein>
<dbReference type="PROSITE" id="PS51767">
    <property type="entry name" value="PEPTIDASE_A1"/>
    <property type="match status" value="1"/>
</dbReference>
<dbReference type="SUPFAM" id="SSF50630">
    <property type="entry name" value="Acid proteases"/>
    <property type="match status" value="1"/>
</dbReference>
<dbReference type="PANTHER" id="PTHR47965">
    <property type="entry name" value="ASPARTYL PROTEASE-RELATED"/>
    <property type="match status" value="1"/>
</dbReference>
<evidence type="ECO:0000256" key="6">
    <source>
        <dbReference type="ARBA" id="ARBA00023145"/>
    </source>
</evidence>
<keyword evidence="4" id="KW-0064">Aspartyl protease</keyword>
<feature type="domain" description="Peptidase A1" evidence="8">
    <location>
        <begin position="20"/>
        <end position="485"/>
    </location>
</feature>
<dbReference type="RefSeq" id="WP_130598046.1">
    <property type="nucleotide sequence ID" value="NZ_CP036200.1"/>
</dbReference>
<dbReference type="Proteomes" id="UP000291106">
    <property type="component" value="Chromosome"/>
</dbReference>
<organism evidence="9 10">
    <name type="scientific">Shewanella maritima</name>
    <dbReference type="NCBI Taxonomy" id="2520507"/>
    <lineage>
        <taxon>Bacteria</taxon>
        <taxon>Pseudomonadati</taxon>
        <taxon>Pseudomonadota</taxon>
        <taxon>Gammaproteobacteria</taxon>
        <taxon>Alteromonadales</taxon>
        <taxon>Shewanellaceae</taxon>
        <taxon>Shewanella</taxon>
    </lineage>
</organism>
<feature type="coiled-coil region" evidence="7">
    <location>
        <begin position="165"/>
        <end position="192"/>
    </location>
</feature>
<sequence length="499" mass="55501">MSNSHPLALPLVNIYAKGGYCVTFEIGSEKTPVNLIVDTGSSTLVVGQLAYKPENDTSLTATPYAQAVKYGLGGWDGPLVHTDVTISNDVFSITLEQCPLAIVSTMEQRKTFAQANGILGLAYRQLNPGYDLTEYLTEEGHDPAVTYPWPFAEPGSVCPHEHSEIQLAHEQKQEQSQQSNNANAQVEAAQCDDAFSSNDLARFKAFLRQQPEQDIIPYFTELETQGLCANKFAFYSQRSSIHHATDNPTTEQLKQDPLNQGWLILGGGKEQTQLYQGEFQHIKVEHDVHYNVTLLGIKVGDFDMIEAAPLKPQYDYFLTNAIVDTGVSGIMLTDVLFEGFKRNLAELKQQRQAAGLPVQDYLNLIAPFVDLTYQDVGIDASELDLTLWPDITFVFAGHSECDGTPHNDHHHDHHHDPDNPEPMMLTCKPHDYWQVNAPAKGKACFKIIGKLASWANQTLVGLPLLNNYYVIFDREEHGTGVIRFAEQKPPHGVLPQVEA</sequence>
<dbReference type="InterPro" id="IPR034164">
    <property type="entry name" value="Pepsin-like_dom"/>
</dbReference>
<evidence type="ECO:0000256" key="7">
    <source>
        <dbReference type="SAM" id="Coils"/>
    </source>
</evidence>